<feature type="region of interest" description="Disordered" evidence="10">
    <location>
        <begin position="870"/>
        <end position="894"/>
    </location>
</feature>
<feature type="compositionally biased region" description="Low complexity" evidence="10">
    <location>
        <begin position="630"/>
        <end position="640"/>
    </location>
</feature>
<dbReference type="SUPFAM" id="SSF56112">
    <property type="entry name" value="Protein kinase-like (PK-like)"/>
    <property type="match status" value="1"/>
</dbReference>
<evidence type="ECO:0000256" key="8">
    <source>
        <dbReference type="PIRSR" id="PIRSR630616-3"/>
    </source>
</evidence>
<proteinExistence type="predicted"/>
<reference evidence="12" key="1">
    <citation type="submission" date="2021-07" db="EMBL/GenBank/DDBJ databases">
        <title>Elsinoe batatas strain:CRI-CJ2 Genome sequencing and assembly.</title>
        <authorList>
            <person name="Huang L."/>
        </authorList>
    </citation>
    <scope>NUCLEOTIDE SEQUENCE</scope>
    <source>
        <strain evidence="12">CRI-CJ2</strain>
    </source>
</reference>
<keyword evidence="13" id="KW-1185">Reference proteome</keyword>
<accession>A0A8K0PFL8</accession>
<feature type="region of interest" description="Disordered" evidence="10">
    <location>
        <begin position="354"/>
        <end position="490"/>
    </location>
</feature>
<dbReference type="GO" id="GO:0005524">
    <property type="term" value="F:ATP binding"/>
    <property type="evidence" value="ECO:0007669"/>
    <property type="project" value="UniProtKB-UniRule"/>
</dbReference>
<feature type="compositionally biased region" description="Low complexity" evidence="10">
    <location>
        <begin position="761"/>
        <end position="771"/>
    </location>
</feature>
<dbReference type="Proteomes" id="UP000809789">
    <property type="component" value="Unassembled WGS sequence"/>
</dbReference>
<dbReference type="Pfam" id="PF00069">
    <property type="entry name" value="Pkinase"/>
    <property type="match status" value="1"/>
</dbReference>
<dbReference type="OrthoDB" id="942095at2759"/>
<feature type="compositionally biased region" description="Low complexity" evidence="10">
    <location>
        <begin position="650"/>
        <end position="681"/>
    </location>
</feature>
<evidence type="ECO:0000256" key="5">
    <source>
        <dbReference type="ARBA" id="ARBA00022840"/>
    </source>
</evidence>
<evidence type="ECO:0000256" key="2">
    <source>
        <dbReference type="ARBA" id="ARBA00022679"/>
    </source>
</evidence>
<dbReference type="FunFam" id="1.10.510.10:FF:000434">
    <property type="entry name" value="Serine/threonine protein kinase"/>
    <property type="match status" value="1"/>
</dbReference>
<dbReference type="SMART" id="SM00220">
    <property type="entry name" value="S_TKc"/>
    <property type="match status" value="1"/>
</dbReference>
<dbReference type="EMBL" id="JAESVG020000010">
    <property type="protein sequence ID" value="KAG8623684.1"/>
    <property type="molecule type" value="Genomic_DNA"/>
</dbReference>
<feature type="compositionally biased region" description="Basic and acidic residues" evidence="10">
    <location>
        <begin position="559"/>
        <end position="574"/>
    </location>
</feature>
<evidence type="ECO:0000256" key="6">
    <source>
        <dbReference type="PIRSR" id="PIRSR630616-1"/>
    </source>
</evidence>
<feature type="active site" description="Proton acceptor" evidence="6">
    <location>
        <position position="157"/>
    </location>
</feature>
<dbReference type="InterPro" id="IPR000719">
    <property type="entry name" value="Prot_kinase_dom"/>
</dbReference>
<feature type="binding site" evidence="7">
    <location>
        <position position="175"/>
    </location>
    <ligand>
        <name>ATP</name>
        <dbReference type="ChEBI" id="CHEBI:30616"/>
    </ligand>
</feature>
<evidence type="ECO:0000313" key="13">
    <source>
        <dbReference type="Proteomes" id="UP000809789"/>
    </source>
</evidence>
<evidence type="ECO:0000256" key="7">
    <source>
        <dbReference type="PIRSR" id="PIRSR630616-2"/>
    </source>
</evidence>
<feature type="domain" description="Protein kinase" evidence="11">
    <location>
        <begin position="40"/>
        <end position="287"/>
    </location>
</feature>
<keyword evidence="4" id="KW-0418">Kinase</keyword>
<evidence type="ECO:0000256" key="9">
    <source>
        <dbReference type="PROSITE-ProRule" id="PRU10141"/>
    </source>
</evidence>
<keyword evidence="3 7" id="KW-0547">Nucleotide-binding</keyword>
<feature type="compositionally biased region" description="Basic residues" evidence="10">
    <location>
        <begin position="355"/>
        <end position="364"/>
    </location>
</feature>
<dbReference type="PROSITE" id="PS50011">
    <property type="entry name" value="PROTEIN_KINASE_DOM"/>
    <property type="match status" value="1"/>
</dbReference>
<organism evidence="12 13">
    <name type="scientific">Elsinoe batatas</name>
    <dbReference type="NCBI Taxonomy" id="2601811"/>
    <lineage>
        <taxon>Eukaryota</taxon>
        <taxon>Fungi</taxon>
        <taxon>Dikarya</taxon>
        <taxon>Ascomycota</taxon>
        <taxon>Pezizomycotina</taxon>
        <taxon>Dothideomycetes</taxon>
        <taxon>Dothideomycetidae</taxon>
        <taxon>Myriangiales</taxon>
        <taxon>Elsinoaceae</taxon>
        <taxon>Elsinoe</taxon>
    </lineage>
</organism>
<feature type="region of interest" description="Disordered" evidence="10">
    <location>
        <begin position="752"/>
        <end position="793"/>
    </location>
</feature>
<dbReference type="Gene3D" id="1.10.510.10">
    <property type="entry name" value="Transferase(Phosphotransferase) domain 1"/>
    <property type="match status" value="1"/>
</dbReference>
<feature type="binding site" evidence="7">
    <location>
        <begin position="161"/>
        <end position="162"/>
    </location>
    <ligand>
        <name>ATP</name>
        <dbReference type="ChEBI" id="CHEBI:30616"/>
    </ligand>
</feature>
<dbReference type="InterPro" id="IPR030616">
    <property type="entry name" value="Aur-like"/>
</dbReference>
<dbReference type="AlphaFoldDB" id="A0A8K0PFL8"/>
<feature type="cross-link" description="Glycyl lysine isopeptide (Lys-Gly) (interchain with G-Cter in SUMO2)" evidence="8">
    <location>
        <position position="159"/>
    </location>
</feature>
<feature type="binding site" evidence="9">
    <location>
        <position position="74"/>
    </location>
    <ligand>
        <name>ATP</name>
        <dbReference type="ChEBI" id="CHEBI:30616"/>
    </ligand>
</feature>
<evidence type="ECO:0000256" key="10">
    <source>
        <dbReference type="SAM" id="MobiDB-lite"/>
    </source>
</evidence>
<evidence type="ECO:0000256" key="4">
    <source>
        <dbReference type="ARBA" id="ARBA00022777"/>
    </source>
</evidence>
<dbReference type="PROSITE" id="PS00108">
    <property type="entry name" value="PROTEIN_KINASE_ST"/>
    <property type="match status" value="1"/>
</dbReference>
<dbReference type="PANTHER" id="PTHR24350">
    <property type="entry name" value="SERINE/THREONINE-PROTEIN KINASE IAL-RELATED"/>
    <property type="match status" value="1"/>
</dbReference>
<evidence type="ECO:0000256" key="1">
    <source>
        <dbReference type="ARBA" id="ARBA00022527"/>
    </source>
</evidence>
<dbReference type="InterPro" id="IPR008271">
    <property type="entry name" value="Ser/Thr_kinase_AS"/>
</dbReference>
<keyword evidence="5 7" id="KW-0067">ATP-binding</keyword>
<feature type="binding site" evidence="7">
    <location>
        <position position="66"/>
    </location>
    <ligand>
        <name>ATP</name>
        <dbReference type="ChEBI" id="CHEBI:30616"/>
    </ligand>
</feature>
<dbReference type="CDD" id="cd14003">
    <property type="entry name" value="STKc_AMPK-like"/>
    <property type="match status" value="1"/>
</dbReference>
<name>A0A8K0PFL8_9PEZI</name>
<sequence length="894" mass="98009">MPPGGRGLAELQGQRDKLANSYQELLTEFNSKDLRTVGNYTVGRLIGKGSFGKVYLASHKLTNGSKVVLKSAKKDDPNLAREIHHHRQFVHPHIARLYEVIVTENLVWLVLEWCPGDELYNHLLNFGRMQESQVQKIFTQLVGAVSYVHMKGCVHRDLKLENILLDKHGSVKLVDFGFTREYAGTTSYLQTWCGTIAYSAPEMIKGEKYAGEKVDVWSLGIILYALLVGELPFDDDDDSVTKTRILKEEPKYPDNFPEGAKDLTSKLLSKRPLLRPSLPDILRHPWLSDHAPQQQEILKLQQPPPFSTQLERETLDRMRSAGVDIDMVIEHVLAQRCDGLAGWWALLIEKEERKAKRRERKRREKEREEKALRRLSAASGRLLGPPSLREINEEEQTTVLLGNPPKPRGRKPARSNASSTLKPDLPNVTEQRTPTPEPPPPIVKDPARSTSSTRRRPAPPPKEFSRRPRAASRHSSSMLRSGHPNPDLLSASNAAQKRKKLYQLTFRDQLATIKAWFRDPARKAKSPGSTQKGAQSMGDLGREGTPTALRRSSTAQILELRKAEHSQSRPELHTRQTVPARPRLSTTSSYGSNHSGMTRAQAKRLSLSPQPMTPGSTAYRRRSGLGGRKSTSSSVSSVRSIHLTHPSGISHSKASSTSSASNSIASPNLSNPPGSRSGPSPHASVKILPASPTTVTLPPSIRVQRRGPPGALGSLPTFTDMASLSAPSGGAIGPSSPGMHAVFARQKRKVFKGPTLGSVGGSPRSSTSGTRNMTPTASSAGSREGSRKRQSVEIVGMASAVTITEEEEDEGEEVAIVDDGGMGLTVEEEEEVEEVEAFSPVSEGMEVVEDVEEEEGGYFRSVHKADCVDEGGEKHEGANGTIDKGKGKMEVVEE</sequence>
<comment type="caution">
    <text evidence="12">The sequence shown here is derived from an EMBL/GenBank/DDBJ whole genome shotgun (WGS) entry which is preliminary data.</text>
</comment>
<gene>
    <name evidence="12" type="ORF">KVT40_008660</name>
</gene>
<keyword evidence="1" id="KW-0723">Serine/threonine-protein kinase</keyword>
<dbReference type="InterPro" id="IPR017441">
    <property type="entry name" value="Protein_kinase_ATP_BS"/>
</dbReference>
<evidence type="ECO:0000313" key="12">
    <source>
        <dbReference type="EMBL" id="KAG8623684.1"/>
    </source>
</evidence>
<feature type="compositionally biased region" description="Polar residues" evidence="10">
    <location>
        <begin position="607"/>
        <end position="616"/>
    </location>
</feature>
<feature type="compositionally biased region" description="Low complexity" evidence="10">
    <location>
        <begin position="374"/>
        <end position="384"/>
    </location>
</feature>
<protein>
    <recommendedName>
        <fullName evidence="11">Protein kinase domain-containing protein</fullName>
    </recommendedName>
</protein>
<dbReference type="InterPro" id="IPR011009">
    <property type="entry name" value="Kinase-like_dom_sf"/>
</dbReference>
<evidence type="ECO:0000259" key="11">
    <source>
        <dbReference type="PROSITE" id="PS50011"/>
    </source>
</evidence>
<keyword evidence="2" id="KW-0808">Transferase</keyword>
<feature type="region of interest" description="Disordered" evidence="10">
    <location>
        <begin position="521"/>
        <end position="710"/>
    </location>
</feature>
<feature type="compositionally biased region" description="Polar residues" evidence="10">
    <location>
        <begin position="772"/>
        <end position="781"/>
    </location>
</feature>
<dbReference type="PROSITE" id="PS00107">
    <property type="entry name" value="PROTEIN_KINASE_ATP"/>
    <property type="match status" value="1"/>
</dbReference>
<dbReference type="GO" id="GO:0004674">
    <property type="term" value="F:protein serine/threonine kinase activity"/>
    <property type="evidence" value="ECO:0007669"/>
    <property type="project" value="UniProtKB-KW"/>
</dbReference>
<evidence type="ECO:0000256" key="3">
    <source>
        <dbReference type="ARBA" id="ARBA00022741"/>
    </source>
</evidence>
<feature type="compositionally biased region" description="Polar residues" evidence="10">
    <location>
        <begin position="584"/>
        <end position="598"/>
    </location>
</feature>